<proteinExistence type="predicted"/>
<name>A0ABW3MGR2_9PSEU</name>
<dbReference type="InterPro" id="IPR052523">
    <property type="entry name" value="Trichothecene_AcTrans"/>
</dbReference>
<dbReference type="Pfam" id="PF13508">
    <property type="entry name" value="Acetyltransf_7"/>
    <property type="match status" value="1"/>
</dbReference>
<evidence type="ECO:0000313" key="3">
    <source>
        <dbReference type="Proteomes" id="UP001597045"/>
    </source>
</evidence>
<evidence type="ECO:0000313" key="2">
    <source>
        <dbReference type="EMBL" id="MFD1049317.1"/>
    </source>
</evidence>
<dbReference type="EMBL" id="JBHTIS010002103">
    <property type="protein sequence ID" value="MFD1049317.1"/>
    <property type="molecule type" value="Genomic_DNA"/>
</dbReference>
<reference evidence="3" key="1">
    <citation type="journal article" date="2019" name="Int. J. Syst. Evol. Microbiol.">
        <title>The Global Catalogue of Microorganisms (GCM) 10K type strain sequencing project: providing services to taxonomists for standard genome sequencing and annotation.</title>
        <authorList>
            <consortium name="The Broad Institute Genomics Platform"/>
            <consortium name="The Broad Institute Genome Sequencing Center for Infectious Disease"/>
            <person name="Wu L."/>
            <person name="Ma J."/>
        </authorList>
    </citation>
    <scope>NUCLEOTIDE SEQUENCE [LARGE SCALE GENOMIC DNA]</scope>
    <source>
        <strain evidence="3">JCM 31486</strain>
    </source>
</reference>
<dbReference type="CDD" id="cd04301">
    <property type="entry name" value="NAT_SF"/>
    <property type="match status" value="1"/>
</dbReference>
<dbReference type="Gene3D" id="3.40.630.30">
    <property type="match status" value="1"/>
</dbReference>
<dbReference type="GO" id="GO:0016746">
    <property type="term" value="F:acyltransferase activity"/>
    <property type="evidence" value="ECO:0007669"/>
    <property type="project" value="UniProtKB-KW"/>
</dbReference>
<dbReference type="Proteomes" id="UP001597045">
    <property type="component" value="Unassembled WGS sequence"/>
</dbReference>
<feature type="domain" description="N-acetyltransferase" evidence="1">
    <location>
        <begin position="46"/>
        <end position="195"/>
    </location>
</feature>
<evidence type="ECO:0000259" key="1">
    <source>
        <dbReference type="PROSITE" id="PS51186"/>
    </source>
</evidence>
<dbReference type="PROSITE" id="PS51186">
    <property type="entry name" value="GNAT"/>
    <property type="match status" value="1"/>
</dbReference>
<accession>A0ABW3MGR2</accession>
<gene>
    <name evidence="2" type="ORF">ACFQ1S_29150</name>
</gene>
<dbReference type="PANTHER" id="PTHR42791:SF1">
    <property type="entry name" value="N-ACETYLTRANSFERASE DOMAIN-CONTAINING PROTEIN"/>
    <property type="match status" value="1"/>
</dbReference>
<dbReference type="SUPFAM" id="SSF55729">
    <property type="entry name" value="Acyl-CoA N-acyltransferases (Nat)"/>
    <property type="match status" value="1"/>
</dbReference>
<keyword evidence="3" id="KW-1185">Reference proteome</keyword>
<comment type="caution">
    <text evidence="2">The sequence shown here is derived from an EMBL/GenBank/DDBJ whole genome shotgun (WGS) entry which is preliminary data.</text>
</comment>
<dbReference type="InterPro" id="IPR016181">
    <property type="entry name" value="Acyl_CoA_acyltransferase"/>
</dbReference>
<keyword evidence="2" id="KW-0808">Transferase</keyword>
<sequence>MIRQATGDDLKDVGVILGAAFQNDPVSTFLFPDPLRRAAVQPAFFQAFSALALESDGAIYLTEDGMATTVWFASTEADEAEDDDTFMARFDMLADDETERFATLAGWMAENHPTRGDHRHLQFIGVHPDLQRAGVGGTLLRHNLAIVDEMGMPAYLEASSALSPPLYQRHGFEHIGTPFGADPGPKMYPMWREPRR</sequence>
<dbReference type="PANTHER" id="PTHR42791">
    <property type="entry name" value="GNAT FAMILY ACETYLTRANSFERASE"/>
    <property type="match status" value="1"/>
</dbReference>
<keyword evidence="2" id="KW-0012">Acyltransferase</keyword>
<organism evidence="2 3">
    <name type="scientific">Kibdelosporangium lantanae</name>
    <dbReference type="NCBI Taxonomy" id="1497396"/>
    <lineage>
        <taxon>Bacteria</taxon>
        <taxon>Bacillati</taxon>
        <taxon>Actinomycetota</taxon>
        <taxon>Actinomycetes</taxon>
        <taxon>Pseudonocardiales</taxon>
        <taxon>Pseudonocardiaceae</taxon>
        <taxon>Kibdelosporangium</taxon>
    </lineage>
</organism>
<dbReference type="InterPro" id="IPR000182">
    <property type="entry name" value="GNAT_dom"/>
</dbReference>
<dbReference type="EC" id="2.3.1.-" evidence="2"/>
<protein>
    <submittedName>
        <fullName evidence="2">GNAT family N-acetyltransferase</fullName>
        <ecNumber evidence="2">2.3.1.-</ecNumber>
    </submittedName>
</protein>